<dbReference type="InterPro" id="IPR000182">
    <property type="entry name" value="GNAT_dom"/>
</dbReference>
<evidence type="ECO:0000259" key="1">
    <source>
        <dbReference type="PROSITE" id="PS51186"/>
    </source>
</evidence>
<dbReference type="PANTHER" id="PTHR42791">
    <property type="entry name" value="GNAT FAMILY ACETYLTRANSFERASE"/>
    <property type="match status" value="1"/>
</dbReference>
<evidence type="ECO:0000313" key="3">
    <source>
        <dbReference type="Proteomes" id="UP000316988"/>
    </source>
</evidence>
<dbReference type="InterPro" id="IPR052523">
    <property type="entry name" value="Trichothecene_AcTrans"/>
</dbReference>
<dbReference type="CDD" id="cd04301">
    <property type="entry name" value="NAT_SF"/>
    <property type="match status" value="1"/>
</dbReference>
<name>A0A554RP28_9ACTN</name>
<dbReference type="SUPFAM" id="SSF55729">
    <property type="entry name" value="Acyl-CoA N-acyltransferases (Nat)"/>
    <property type="match status" value="1"/>
</dbReference>
<dbReference type="RefSeq" id="WP_143914617.1">
    <property type="nucleotide sequence ID" value="NZ_VLNT01000020.1"/>
</dbReference>
<dbReference type="PANTHER" id="PTHR42791:SF1">
    <property type="entry name" value="N-ACETYLTRANSFERASE DOMAIN-CONTAINING PROTEIN"/>
    <property type="match status" value="1"/>
</dbReference>
<dbReference type="GO" id="GO:0016747">
    <property type="term" value="F:acyltransferase activity, transferring groups other than amino-acyl groups"/>
    <property type="evidence" value="ECO:0007669"/>
    <property type="project" value="InterPro"/>
</dbReference>
<gene>
    <name evidence="2" type="ORF">FNM00_16395</name>
</gene>
<accession>A0A554RP28</accession>
<protein>
    <submittedName>
        <fullName evidence="2">GNAT family N-acetyltransferase</fullName>
    </submittedName>
</protein>
<proteinExistence type="predicted"/>
<keyword evidence="2" id="KW-0808">Transferase</keyword>
<evidence type="ECO:0000313" key="2">
    <source>
        <dbReference type="EMBL" id="TSD55836.1"/>
    </source>
</evidence>
<keyword evidence="3" id="KW-1185">Reference proteome</keyword>
<dbReference type="OrthoDB" id="9797456at2"/>
<dbReference type="AlphaFoldDB" id="A0A554RP28"/>
<feature type="domain" description="N-acetyltransferase" evidence="1">
    <location>
        <begin position="3"/>
        <end position="189"/>
    </location>
</feature>
<dbReference type="PROSITE" id="PS51186">
    <property type="entry name" value="GNAT"/>
    <property type="match status" value="1"/>
</dbReference>
<dbReference type="EMBL" id="VLNT01000020">
    <property type="protein sequence ID" value="TSD55836.1"/>
    <property type="molecule type" value="Genomic_DNA"/>
</dbReference>
<comment type="caution">
    <text evidence="2">The sequence shown here is derived from an EMBL/GenBank/DDBJ whole genome shotgun (WGS) entry which is preliminary data.</text>
</comment>
<dbReference type="Proteomes" id="UP000316988">
    <property type="component" value="Unassembled WGS sequence"/>
</dbReference>
<reference evidence="2 3" key="1">
    <citation type="submission" date="2019-07" db="EMBL/GenBank/DDBJ databases">
        <authorList>
            <person name="Zhao L.H."/>
        </authorList>
    </citation>
    <scope>NUCLEOTIDE SEQUENCE [LARGE SCALE GENOMIC DNA]</scope>
    <source>
        <strain evidence="2 3">Co35</strain>
    </source>
</reference>
<organism evidence="2 3">
    <name type="scientific">Aeromicrobium piscarium</name>
    <dbReference type="NCBI Taxonomy" id="2590901"/>
    <lineage>
        <taxon>Bacteria</taxon>
        <taxon>Bacillati</taxon>
        <taxon>Actinomycetota</taxon>
        <taxon>Actinomycetes</taxon>
        <taxon>Propionibacteriales</taxon>
        <taxon>Nocardioidaceae</taxon>
        <taxon>Aeromicrobium</taxon>
    </lineage>
</organism>
<sequence>MDSPFRRCTEDEIVQAAAALAAAFDDYPWTRWTVPKDEYPRRLEELQAIYLAHAVDHGLVLVDEGVRAVIAFVPPSAPEPGSAALGRIVALHGDRLDAVAGAATPSPPTGAWELATLGVHPDHRGEGLGSRITTAGLDVVAELDPGASVALETSDERNVRLYERLGFRLTATTPIDRGPTVYSMLRAAADAH</sequence>
<dbReference type="Gene3D" id="3.40.630.30">
    <property type="match status" value="1"/>
</dbReference>
<dbReference type="Pfam" id="PF00583">
    <property type="entry name" value="Acetyltransf_1"/>
    <property type="match status" value="1"/>
</dbReference>
<dbReference type="InterPro" id="IPR016181">
    <property type="entry name" value="Acyl_CoA_acyltransferase"/>
</dbReference>